<evidence type="ECO:0000256" key="4">
    <source>
        <dbReference type="ARBA" id="ARBA00023128"/>
    </source>
</evidence>
<name>A0AAE0VVK7_9BIVA</name>
<gene>
    <name evidence="7" type="ORF">CHS0354_013782</name>
</gene>
<accession>A0AAE0VVK7</accession>
<dbReference type="GO" id="GO:0045277">
    <property type="term" value="C:respiratory chain complex IV"/>
    <property type="evidence" value="ECO:0007669"/>
    <property type="project" value="InterPro"/>
</dbReference>
<evidence type="ECO:0000256" key="1">
    <source>
        <dbReference type="ARBA" id="ARBA00004273"/>
    </source>
</evidence>
<evidence type="ECO:0000256" key="5">
    <source>
        <dbReference type="ARBA" id="ARBA00023136"/>
    </source>
</evidence>
<dbReference type="GO" id="GO:0006123">
    <property type="term" value="P:mitochondrial electron transport, cytochrome c to oxygen"/>
    <property type="evidence" value="ECO:0007669"/>
    <property type="project" value="InterPro"/>
</dbReference>
<feature type="transmembrane region" description="Helical" evidence="6">
    <location>
        <begin position="65"/>
        <end position="83"/>
    </location>
</feature>
<keyword evidence="3" id="KW-0999">Mitochondrion inner membrane</keyword>
<evidence type="ECO:0000313" key="7">
    <source>
        <dbReference type="EMBL" id="KAK3591599.1"/>
    </source>
</evidence>
<dbReference type="Gene3D" id="4.10.91.10">
    <property type="entry name" value="Cytochrome c oxidase, subunit VIIa"/>
    <property type="match status" value="1"/>
</dbReference>
<evidence type="ECO:0000256" key="2">
    <source>
        <dbReference type="ARBA" id="ARBA00009331"/>
    </source>
</evidence>
<comment type="caution">
    <text evidence="7">The sequence shown here is derived from an EMBL/GenBank/DDBJ whole genome shotgun (WGS) entry which is preliminary data.</text>
</comment>
<reference evidence="7" key="1">
    <citation type="journal article" date="2021" name="Genome Biol. Evol.">
        <title>A High-Quality Reference Genome for a Parasitic Bivalve with Doubly Uniparental Inheritance (Bivalvia: Unionida).</title>
        <authorList>
            <person name="Smith C.H."/>
        </authorList>
    </citation>
    <scope>NUCLEOTIDE SEQUENCE</scope>
    <source>
        <strain evidence="7">CHS0354</strain>
    </source>
</reference>
<reference evidence="7" key="3">
    <citation type="submission" date="2023-05" db="EMBL/GenBank/DDBJ databases">
        <authorList>
            <person name="Smith C.H."/>
        </authorList>
    </citation>
    <scope>NUCLEOTIDE SEQUENCE</scope>
    <source>
        <strain evidence="7">CHS0354</strain>
        <tissue evidence="7">Mantle</tissue>
    </source>
</reference>
<evidence type="ECO:0000313" key="8">
    <source>
        <dbReference type="Proteomes" id="UP001195483"/>
    </source>
</evidence>
<evidence type="ECO:0000256" key="6">
    <source>
        <dbReference type="SAM" id="Phobius"/>
    </source>
</evidence>
<dbReference type="InterPro" id="IPR036539">
    <property type="entry name" value="Cyt_c_oxidase_su7a_sf"/>
</dbReference>
<protein>
    <submittedName>
        <fullName evidence="7">Uncharacterized protein</fullName>
    </submittedName>
</protein>
<dbReference type="AlphaFoldDB" id="A0AAE0VVK7"/>
<comment type="subcellular location">
    <subcellularLocation>
        <location evidence="1">Mitochondrion inner membrane</location>
    </subcellularLocation>
</comment>
<dbReference type="Proteomes" id="UP001195483">
    <property type="component" value="Unassembled WGS sequence"/>
</dbReference>
<evidence type="ECO:0000256" key="3">
    <source>
        <dbReference type="ARBA" id="ARBA00022792"/>
    </source>
</evidence>
<dbReference type="EMBL" id="JAEAOA010000845">
    <property type="protein sequence ID" value="KAK3591599.1"/>
    <property type="molecule type" value="Genomic_DNA"/>
</dbReference>
<keyword evidence="6" id="KW-1133">Transmembrane helix</keyword>
<keyword evidence="4" id="KW-0496">Mitochondrion</keyword>
<proteinExistence type="inferred from homology"/>
<sequence length="93" mass="10456">MQSLRLLQGVLHTTLRRASSGKTLGVVPNKKAYKKLQKKQSEMCFQDGLLVWQKGSSYFEGLLRFLTYGMITVGTGIVLLRIYEMSCPAKKAD</sequence>
<organism evidence="7 8">
    <name type="scientific">Potamilus streckersoni</name>
    <dbReference type="NCBI Taxonomy" id="2493646"/>
    <lineage>
        <taxon>Eukaryota</taxon>
        <taxon>Metazoa</taxon>
        <taxon>Spiralia</taxon>
        <taxon>Lophotrochozoa</taxon>
        <taxon>Mollusca</taxon>
        <taxon>Bivalvia</taxon>
        <taxon>Autobranchia</taxon>
        <taxon>Heteroconchia</taxon>
        <taxon>Palaeoheterodonta</taxon>
        <taxon>Unionida</taxon>
        <taxon>Unionoidea</taxon>
        <taxon>Unionidae</taxon>
        <taxon>Ambleminae</taxon>
        <taxon>Lampsilini</taxon>
        <taxon>Potamilus</taxon>
    </lineage>
</organism>
<reference evidence="7" key="2">
    <citation type="journal article" date="2021" name="Genome Biol. Evol.">
        <title>Developing a high-quality reference genome for a parasitic bivalve with doubly uniparental inheritance (Bivalvia: Unionida).</title>
        <authorList>
            <person name="Smith C.H."/>
        </authorList>
    </citation>
    <scope>NUCLEOTIDE SEQUENCE</scope>
    <source>
        <strain evidence="7">CHS0354</strain>
        <tissue evidence="7">Mantle</tissue>
    </source>
</reference>
<keyword evidence="6" id="KW-0812">Transmembrane</keyword>
<keyword evidence="5 6" id="KW-0472">Membrane</keyword>
<dbReference type="GO" id="GO:0005743">
    <property type="term" value="C:mitochondrial inner membrane"/>
    <property type="evidence" value="ECO:0007669"/>
    <property type="project" value="UniProtKB-SubCell"/>
</dbReference>
<keyword evidence="8" id="KW-1185">Reference proteome</keyword>
<comment type="similarity">
    <text evidence="2">Belongs to the cytochrome c oxidase VIIa family.</text>
</comment>